<comment type="caution">
    <text evidence="2">The sequence shown here is derived from an EMBL/GenBank/DDBJ whole genome shotgun (WGS) entry which is preliminary data.</text>
</comment>
<name>A0A9P6E6I1_9AGAR</name>
<evidence type="ECO:0000313" key="3">
    <source>
        <dbReference type="Proteomes" id="UP000807306"/>
    </source>
</evidence>
<sequence>MPYHRTRHGYRADVRTILQWGKLETEIRHLTKQLATKYDVPLGRDIMGDENAVVCSAAYLSPEEFKKQLHRTQGWFSVHMARLSWIIAIALASDKENPLTKCPQWMSYLLERSQPEPLLVHSIRSSAAAFSHYEPFVGVFVNILKFNLSHPSLQFLIRNKVPVWYRWTSAEEVEASSSPFLQRYAPLTEQYQQASTTLIANPTPPHLDNISLPYRPDYSDALPGTEDAPSSISSGPGISLAPAEGPSLQKTPDEPWVDLRYDAFFNVWDFCSAWREKTAEEIEADEEDDEARSSVSLTSLFVRVKSQSSTIIFVQ</sequence>
<dbReference type="EMBL" id="MU157917">
    <property type="protein sequence ID" value="KAF9523446.1"/>
    <property type="molecule type" value="Genomic_DNA"/>
</dbReference>
<accession>A0A9P6E6I1</accession>
<organism evidence="2 3">
    <name type="scientific">Crepidotus variabilis</name>
    <dbReference type="NCBI Taxonomy" id="179855"/>
    <lineage>
        <taxon>Eukaryota</taxon>
        <taxon>Fungi</taxon>
        <taxon>Dikarya</taxon>
        <taxon>Basidiomycota</taxon>
        <taxon>Agaricomycotina</taxon>
        <taxon>Agaricomycetes</taxon>
        <taxon>Agaricomycetidae</taxon>
        <taxon>Agaricales</taxon>
        <taxon>Agaricineae</taxon>
        <taxon>Crepidotaceae</taxon>
        <taxon>Crepidotus</taxon>
    </lineage>
</organism>
<proteinExistence type="predicted"/>
<protein>
    <submittedName>
        <fullName evidence="2">Uncharacterized protein</fullName>
    </submittedName>
</protein>
<evidence type="ECO:0000256" key="1">
    <source>
        <dbReference type="SAM" id="MobiDB-lite"/>
    </source>
</evidence>
<dbReference type="AlphaFoldDB" id="A0A9P6E6I1"/>
<feature type="region of interest" description="Disordered" evidence="1">
    <location>
        <begin position="223"/>
        <end position="251"/>
    </location>
</feature>
<feature type="compositionally biased region" description="Low complexity" evidence="1">
    <location>
        <begin position="229"/>
        <end position="239"/>
    </location>
</feature>
<keyword evidence="3" id="KW-1185">Reference proteome</keyword>
<dbReference type="OrthoDB" id="3270336at2759"/>
<evidence type="ECO:0000313" key="2">
    <source>
        <dbReference type="EMBL" id="KAF9523446.1"/>
    </source>
</evidence>
<gene>
    <name evidence="2" type="ORF">CPB83DRAFT_839689</name>
</gene>
<dbReference type="Proteomes" id="UP000807306">
    <property type="component" value="Unassembled WGS sequence"/>
</dbReference>
<reference evidence="2" key="1">
    <citation type="submission" date="2020-11" db="EMBL/GenBank/DDBJ databases">
        <authorList>
            <consortium name="DOE Joint Genome Institute"/>
            <person name="Ahrendt S."/>
            <person name="Riley R."/>
            <person name="Andreopoulos W."/>
            <person name="Labutti K."/>
            <person name="Pangilinan J."/>
            <person name="Ruiz-Duenas F.J."/>
            <person name="Barrasa J.M."/>
            <person name="Sanchez-Garcia M."/>
            <person name="Camarero S."/>
            <person name="Miyauchi S."/>
            <person name="Serrano A."/>
            <person name="Linde D."/>
            <person name="Babiker R."/>
            <person name="Drula E."/>
            <person name="Ayuso-Fernandez I."/>
            <person name="Pacheco R."/>
            <person name="Padilla G."/>
            <person name="Ferreira P."/>
            <person name="Barriuso J."/>
            <person name="Kellner H."/>
            <person name="Castanera R."/>
            <person name="Alfaro M."/>
            <person name="Ramirez L."/>
            <person name="Pisabarro A.G."/>
            <person name="Kuo A."/>
            <person name="Tritt A."/>
            <person name="Lipzen A."/>
            <person name="He G."/>
            <person name="Yan M."/>
            <person name="Ng V."/>
            <person name="Cullen D."/>
            <person name="Martin F."/>
            <person name="Rosso M.-N."/>
            <person name="Henrissat B."/>
            <person name="Hibbett D."/>
            <person name="Martinez A.T."/>
            <person name="Grigoriev I.V."/>
        </authorList>
    </citation>
    <scope>NUCLEOTIDE SEQUENCE</scope>
    <source>
        <strain evidence="2">CBS 506.95</strain>
    </source>
</reference>